<accession>A0A833GZ10</accession>
<dbReference type="AlphaFoldDB" id="A0A833GZ10"/>
<dbReference type="Pfam" id="PF00989">
    <property type="entry name" value="PAS"/>
    <property type="match status" value="1"/>
</dbReference>
<dbReference type="SUPFAM" id="SSF55874">
    <property type="entry name" value="ATPase domain of HSP90 chaperone/DNA topoisomerase II/histidine kinase"/>
    <property type="match status" value="1"/>
</dbReference>
<feature type="transmembrane region" description="Helical" evidence="1">
    <location>
        <begin position="408"/>
        <end position="429"/>
    </location>
</feature>
<reference evidence="4 5" key="1">
    <citation type="submission" date="2019-10" db="EMBL/GenBank/DDBJ databases">
        <title>Extracellular Electron Transfer in a Candidatus Methanoperedens spp. Enrichment Culture.</title>
        <authorList>
            <person name="Berger S."/>
            <person name="Rangel Shaw D."/>
            <person name="Berben T."/>
            <person name="In 'T Zandt M."/>
            <person name="Frank J."/>
            <person name="Reimann J."/>
            <person name="Jetten M.S.M."/>
            <person name="Welte C.U."/>
        </authorList>
    </citation>
    <scope>NUCLEOTIDE SEQUENCE [LARGE SCALE GENOMIC DNA]</scope>
    <source>
        <strain evidence="4">SB12</strain>
    </source>
</reference>
<name>A0A833GZ10_9LEPT</name>
<dbReference type="SUPFAM" id="SSF55785">
    <property type="entry name" value="PYP-like sensor domain (PAS domain)"/>
    <property type="match status" value="1"/>
</dbReference>
<feature type="signal peptide" evidence="2">
    <location>
        <begin position="1"/>
        <end position="31"/>
    </location>
</feature>
<evidence type="ECO:0000313" key="5">
    <source>
        <dbReference type="Proteomes" id="UP000460298"/>
    </source>
</evidence>
<feature type="chain" id="PRO_5032338879" evidence="2">
    <location>
        <begin position="32"/>
        <end position="754"/>
    </location>
</feature>
<dbReference type="EMBL" id="WBUI01000020">
    <property type="protein sequence ID" value="KAB2930482.1"/>
    <property type="molecule type" value="Genomic_DNA"/>
</dbReference>
<dbReference type="CDD" id="cd16936">
    <property type="entry name" value="HATPase_RsbW-like"/>
    <property type="match status" value="1"/>
</dbReference>
<evidence type="ECO:0000259" key="3">
    <source>
        <dbReference type="PROSITE" id="PS50112"/>
    </source>
</evidence>
<feature type="domain" description="PAS" evidence="3">
    <location>
        <begin position="459"/>
        <end position="513"/>
    </location>
</feature>
<protein>
    <submittedName>
        <fullName evidence="4">PAS domain S-box protein</fullName>
    </submittedName>
</protein>
<dbReference type="GO" id="GO:0006355">
    <property type="term" value="P:regulation of DNA-templated transcription"/>
    <property type="evidence" value="ECO:0007669"/>
    <property type="project" value="InterPro"/>
</dbReference>
<gene>
    <name evidence="4" type="ORF">F9K24_16635</name>
</gene>
<sequence>MPGHSLTRKTLKSTRRTAALLFLIVSSPLLAEAGYPVDLNSLPVYVRAGFSLEDGSIPSPDEEIGDDFLRLPAARNRPVIVPDLKLPGMPEREFPELRSLPPADFTLLWRFTLTDEDLTHMHNPVLLFAQIGEGWQIFINGRLLQKSMDSHPVNRRLLRVAVNPRFLVSGTNQIVIHLKGDPLSRETGLYYGSPYRIEEAAAAEADVDQTLYIVLITIYSSIGLFHILFIFGDPKRRFNLHFGVFALTLATYLFTRSTLPYQFTDNANLIFRIEMASLALGLPAFINFSISLLPFRNRRFQLLGALVVLHGFTISGLSIVLPVNPLYDLLVVWQFTSPPLLIVMEAFLVVFFVRDLRRLFKLRGLLVGLYQALTARIPGNLVLGTTVVMVTSVYDIYAALVLHTSPGLSAYGLLFFLTGSAVRIAYDLLQLLKTNQRLNRSMRQSFMNLKRLHHTLTRSEEKYRRLIEETNDIVLTLDAKGIVTAGNSSLYRELGIRPSDLIGRPFSDLLKKETPEEGPFSQSFTVDRVQDFYDHGDALNIRVPLFAEQKRGHVFFDIKFEKIRSEDETDIIVKASTVEEDPALKYLVRESVSFEMNNDLFAIEDMVRRLIVDLPRFLDEYEISMIRIGLREIIVNAIEHGNLGITYIEKTDLLNSGNYQEEIRRRLMTETNDRRRVRIRLSLTPTQIRYRISDEGMGFDHNRFGFHMDPEQVEASLHGRGIFITRNAFSRVLYNESGNSVLLIRDFPDRAEPA</sequence>
<keyword evidence="1" id="KW-0812">Transmembrane</keyword>
<organism evidence="4 5">
    <name type="scientific">Leptonema illini</name>
    <dbReference type="NCBI Taxonomy" id="183"/>
    <lineage>
        <taxon>Bacteria</taxon>
        <taxon>Pseudomonadati</taxon>
        <taxon>Spirochaetota</taxon>
        <taxon>Spirochaetia</taxon>
        <taxon>Leptospirales</taxon>
        <taxon>Leptospiraceae</taxon>
        <taxon>Leptonema</taxon>
    </lineage>
</organism>
<comment type="caution">
    <text evidence="4">The sequence shown here is derived from an EMBL/GenBank/DDBJ whole genome shotgun (WGS) entry which is preliminary data.</text>
</comment>
<feature type="transmembrane region" description="Helical" evidence="1">
    <location>
        <begin position="302"/>
        <end position="323"/>
    </location>
</feature>
<evidence type="ECO:0000256" key="2">
    <source>
        <dbReference type="SAM" id="SignalP"/>
    </source>
</evidence>
<dbReference type="InterPro" id="IPR003594">
    <property type="entry name" value="HATPase_dom"/>
</dbReference>
<evidence type="ECO:0000313" key="4">
    <source>
        <dbReference type="EMBL" id="KAB2930482.1"/>
    </source>
</evidence>
<dbReference type="Gene3D" id="3.30.450.20">
    <property type="entry name" value="PAS domain"/>
    <property type="match status" value="1"/>
</dbReference>
<feature type="transmembrane region" description="Helical" evidence="1">
    <location>
        <begin position="381"/>
        <end position="402"/>
    </location>
</feature>
<dbReference type="InterPro" id="IPR013767">
    <property type="entry name" value="PAS_fold"/>
</dbReference>
<feature type="transmembrane region" description="Helical" evidence="1">
    <location>
        <begin position="211"/>
        <end position="231"/>
    </location>
</feature>
<feature type="transmembrane region" description="Helical" evidence="1">
    <location>
        <begin position="238"/>
        <end position="255"/>
    </location>
</feature>
<dbReference type="Pfam" id="PF13581">
    <property type="entry name" value="HATPase_c_2"/>
    <property type="match status" value="1"/>
</dbReference>
<keyword evidence="1" id="KW-0472">Membrane</keyword>
<dbReference type="InterPro" id="IPR036890">
    <property type="entry name" value="HATPase_C_sf"/>
</dbReference>
<dbReference type="NCBIfam" id="TIGR00229">
    <property type="entry name" value="sensory_box"/>
    <property type="match status" value="1"/>
</dbReference>
<dbReference type="Proteomes" id="UP000460298">
    <property type="component" value="Unassembled WGS sequence"/>
</dbReference>
<dbReference type="InterPro" id="IPR035965">
    <property type="entry name" value="PAS-like_dom_sf"/>
</dbReference>
<dbReference type="PROSITE" id="PS50112">
    <property type="entry name" value="PAS"/>
    <property type="match status" value="1"/>
</dbReference>
<dbReference type="InterPro" id="IPR000014">
    <property type="entry name" value="PAS"/>
</dbReference>
<keyword evidence="2" id="KW-0732">Signal</keyword>
<dbReference type="Gene3D" id="3.30.565.10">
    <property type="entry name" value="Histidine kinase-like ATPase, C-terminal domain"/>
    <property type="match status" value="1"/>
</dbReference>
<proteinExistence type="predicted"/>
<keyword evidence="1" id="KW-1133">Transmembrane helix</keyword>
<evidence type="ECO:0000256" key="1">
    <source>
        <dbReference type="SAM" id="Phobius"/>
    </source>
</evidence>
<feature type="transmembrane region" description="Helical" evidence="1">
    <location>
        <begin position="275"/>
        <end position="295"/>
    </location>
</feature>
<feature type="transmembrane region" description="Helical" evidence="1">
    <location>
        <begin position="335"/>
        <end position="353"/>
    </location>
</feature>